<gene>
    <name evidence="3" type="ORF">EYF80_009048</name>
</gene>
<keyword evidence="4" id="KW-1185">Reference proteome</keyword>
<keyword evidence="2" id="KW-1133">Transmembrane helix</keyword>
<feature type="region of interest" description="Disordered" evidence="1">
    <location>
        <begin position="13"/>
        <end position="63"/>
    </location>
</feature>
<feature type="compositionally biased region" description="Basic and acidic residues" evidence="1">
    <location>
        <begin position="31"/>
        <end position="47"/>
    </location>
</feature>
<feature type="transmembrane region" description="Helical" evidence="2">
    <location>
        <begin position="86"/>
        <end position="108"/>
    </location>
</feature>
<feature type="compositionally biased region" description="Low complexity" evidence="1">
    <location>
        <begin position="16"/>
        <end position="30"/>
    </location>
</feature>
<dbReference type="EMBL" id="SRLO01000052">
    <property type="protein sequence ID" value="TNN80697.1"/>
    <property type="molecule type" value="Genomic_DNA"/>
</dbReference>
<dbReference type="Proteomes" id="UP000314294">
    <property type="component" value="Unassembled WGS sequence"/>
</dbReference>
<evidence type="ECO:0000313" key="4">
    <source>
        <dbReference type="Proteomes" id="UP000314294"/>
    </source>
</evidence>
<dbReference type="AlphaFoldDB" id="A0A4Z2ISF4"/>
<keyword evidence="2" id="KW-0812">Transmembrane</keyword>
<accession>A0A4Z2ISF4</accession>
<sequence>MQASSSALFKNLNTDTHTSFSPPLSLPTSLKDGRDSRDGGDREECAREAAASSSSEESDSQVGASQQVIIQIRHQKDWRFRRVHLLLFRVKFLPLTVLIFIIIIFIIISPVPPPMPSMQSFLVCFFTVPFFLIFLIFVIIVVIVVRLLGFISSALHP</sequence>
<comment type="caution">
    <text evidence="3">The sequence shown here is derived from an EMBL/GenBank/DDBJ whole genome shotgun (WGS) entry which is preliminary data.</text>
</comment>
<feature type="compositionally biased region" description="Low complexity" evidence="1">
    <location>
        <begin position="48"/>
        <end position="63"/>
    </location>
</feature>
<reference evidence="3 4" key="1">
    <citation type="submission" date="2019-03" db="EMBL/GenBank/DDBJ databases">
        <title>First draft genome of Liparis tanakae, snailfish: a comprehensive survey of snailfish specific genes.</title>
        <authorList>
            <person name="Kim W."/>
            <person name="Song I."/>
            <person name="Jeong J.-H."/>
            <person name="Kim D."/>
            <person name="Kim S."/>
            <person name="Ryu S."/>
            <person name="Song J.Y."/>
            <person name="Lee S.K."/>
        </authorList>
    </citation>
    <scope>NUCLEOTIDE SEQUENCE [LARGE SCALE GENOMIC DNA]</scope>
    <source>
        <tissue evidence="3">Muscle</tissue>
    </source>
</reference>
<evidence type="ECO:0000256" key="1">
    <source>
        <dbReference type="SAM" id="MobiDB-lite"/>
    </source>
</evidence>
<proteinExistence type="predicted"/>
<evidence type="ECO:0000313" key="3">
    <source>
        <dbReference type="EMBL" id="TNN80697.1"/>
    </source>
</evidence>
<protein>
    <submittedName>
        <fullName evidence="3">Uncharacterized protein</fullName>
    </submittedName>
</protein>
<name>A0A4Z2ISF4_9TELE</name>
<evidence type="ECO:0000256" key="2">
    <source>
        <dbReference type="SAM" id="Phobius"/>
    </source>
</evidence>
<feature type="transmembrane region" description="Helical" evidence="2">
    <location>
        <begin position="120"/>
        <end position="148"/>
    </location>
</feature>
<organism evidence="3 4">
    <name type="scientific">Liparis tanakae</name>
    <name type="common">Tanaka's snailfish</name>
    <dbReference type="NCBI Taxonomy" id="230148"/>
    <lineage>
        <taxon>Eukaryota</taxon>
        <taxon>Metazoa</taxon>
        <taxon>Chordata</taxon>
        <taxon>Craniata</taxon>
        <taxon>Vertebrata</taxon>
        <taxon>Euteleostomi</taxon>
        <taxon>Actinopterygii</taxon>
        <taxon>Neopterygii</taxon>
        <taxon>Teleostei</taxon>
        <taxon>Neoteleostei</taxon>
        <taxon>Acanthomorphata</taxon>
        <taxon>Eupercaria</taxon>
        <taxon>Perciformes</taxon>
        <taxon>Cottioidei</taxon>
        <taxon>Cottales</taxon>
        <taxon>Liparidae</taxon>
        <taxon>Liparis</taxon>
    </lineage>
</organism>
<keyword evidence="2" id="KW-0472">Membrane</keyword>